<feature type="domain" description="Rab-GAP TBC" evidence="2">
    <location>
        <begin position="484"/>
        <end position="677"/>
    </location>
</feature>
<dbReference type="Proteomes" id="UP000030752">
    <property type="component" value="Unassembled WGS sequence"/>
</dbReference>
<evidence type="ECO:0000313" key="3">
    <source>
        <dbReference type="EMBL" id="ETN44177.1"/>
    </source>
</evidence>
<dbReference type="GO" id="GO:0005096">
    <property type="term" value="F:GTPase activator activity"/>
    <property type="evidence" value="ECO:0007669"/>
    <property type="project" value="TreeGrafter"/>
</dbReference>
<feature type="region of interest" description="Disordered" evidence="1">
    <location>
        <begin position="339"/>
        <end position="403"/>
    </location>
</feature>
<feature type="compositionally biased region" description="Polar residues" evidence="1">
    <location>
        <begin position="244"/>
        <end position="258"/>
    </location>
</feature>
<evidence type="ECO:0000259" key="2">
    <source>
        <dbReference type="PROSITE" id="PS50086"/>
    </source>
</evidence>
<reference evidence="3 4" key="1">
    <citation type="submission" date="2013-03" db="EMBL/GenBank/DDBJ databases">
        <title>The Genome Sequence of Phialophora europaea CBS 101466.</title>
        <authorList>
            <consortium name="The Broad Institute Genomics Platform"/>
            <person name="Cuomo C."/>
            <person name="de Hoog S."/>
            <person name="Gorbushina A."/>
            <person name="Walker B."/>
            <person name="Young S.K."/>
            <person name="Zeng Q."/>
            <person name="Gargeya S."/>
            <person name="Fitzgerald M."/>
            <person name="Haas B."/>
            <person name="Abouelleil A."/>
            <person name="Allen A.W."/>
            <person name="Alvarado L."/>
            <person name="Arachchi H.M."/>
            <person name="Berlin A.M."/>
            <person name="Chapman S.B."/>
            <person name="Gainer-Dewar J."/>
            <person name="Goldberg J."/>
            <person name="Griggs A."/>
            <person name="Gujja S."/>
            <person name="Hansen M."/>
            <person name="Howarth C."/>
            <person name="Imamovic A."/>
            <person name="Ireland A."/>
            <person name="Larimer J."/>
            <person name="McCowan C."/>
            <person name="Murphy C."/>
            <person name="Pearson M."/>
            <person name="Poon T.W."/>
            <person name="Priest M."/>
            <person name="Roberts A."/>
            <person name="Saif S."/>
            <person name="Shea T."/>
            <person name="Sisk P."/>
            <person name="Sykes S."/>
            <person name="Wortman J."/>
            <person name="Nusbaum C."/>
            <person name="Birren B."/>
        </authorList>
    </citation>
    <scope>NUCLEOTIDE SEQUENCE [LARGE SCALE GENOMIC DNA]</scope>
    <source>
        <strain evidence="3 4">CBS 101466</strain>
    </source>
</reference>
<evidence type="ECO:0000256" key="1">
    <source>
        <dbReference type="SAM" id="MobiDB-lite"/>
    </source>
</evidence>
<dbReference type="InterPro" id="IPR050302">
    <property type="entry name" value="Rab_GAP_TBC_domain"/>
</dbReference>
<gene>
    <name evidence="3" type="ORF">HMPREF1541_10727</name>
</gene>
<keyword evidence="4" id="KW-1185">Reference proteome</keyword>
<feature type="compositionally biased region" description="Basic and acidic residues" evidence="1">
    <location>
        <begin position="435"/>
        <end position="450"/>
    </location>
</feature>
<feature type="compositionally biased region" description="Polar residues" evidence="1">
    <location>
        <begin position="31"/>
        <end position="44"/>
    </location>
</feature>
<feature type="compositionally biased region" description="Polar residues" evidence="1">
    <location>
        <begin position="51"/>
        <end position="62"/>
    </location>
</feature>
<feature type="region of interest" description="Disordered" evidence="1">
    <location>
        <begin position="244"/>
        <end position="275"/>
    </location>
</feature>
<dbReference type="HOGENOM" id="CLU_003663_1_1_1"/>
<dbReference type="PANTHER" id="PTHR47219:SF9">
    <property type="entry name" value="GTPASE ACTIVATING PROTEIN AND CENTROSOME-ASSOCIATED, ISOFORM B"/>
    <property type="match status" value="1"/>
</dbReference>
<dbReference type="SMART" id="SM00164">
    <property type="entry name" value="TBC"/>
    <property type="match status" value="1"/>
</dbReference>
<dbReference type="InterPro" id="IPR000195">
    <property type="entry name" value="Rab-GAP-TBC_dom"/>
</dbReference>
<feature type="region of interest" description="Disordered" evidence="1">
    <location>
        <begin position="415"/>
        <end position="450"/>
    </location>
</feature>
<feature type="compositionally biased region" description="Low complexity" evidence="1">
    <location>
        <begin position="81"/>
        <end position="98"/>
    </location>
</feature>
<feature type="compositionally biased region" description="Low complexity" evidence="1">
    <location>
        <begin position="350"/>
        <end position="365"/>
    </location>
</feature>
<dbReference type="InParanoid" id="W2S648"/>
<protein>
    <recommendedName>
        <fullName evidence="2">Rab-GAP TBC domain-containing protein</fullName>
    </recommendedName>
</protein>
<dbReference type="STRING" id="1220924.W2S648"/>
<feature type="region of interest" description="Disordered" evidence="1">
    <location>
        <begin position="141"/>
        <end position="197"/>
    </location>
</feature>
<feature type="region of interest" description="Disordered" evidence="1">
    <location>
        <begin position="684"/>
        <end position="710"/>
    </location>
</feature>
<dbReference type="PANTHER" id="PTHR47219">
    <property type="entry name" value="RAB GTPASE-ACTIVATING PROTEIN 1-LIKE"/>
    <property type="match status" value="1"/>
</dbReference>
<dbReference type="OrthoDB" id="294251at2759"/>
<dbReference type="GO" id="GO:0031267">
    <property type="term" value="F:small GTPase binding"/>
    <property type="evidence" value="ECO:0007669"/>
    <property type="project" value="TreeGrafter"/>
</dbReference>
<dbReference type="GeneID" id="19978066"/>
<dbReference type="AlphaFoldDB" id="W2S648"/>
<feature type="compositionally biased region" description="Low complexity" evidence="1">
    <location>
        <begin position="171"/>
        <end position="188"/>
    </location>
</feature>
<proteinExistence type="predicted"/>
<dbReference type="InterPro" id="IPR035969">
    <property type="entry name" value="Rab-GAP_TBC_sf"/>
</dbReference>
<dbReference type="RefSeq" id="XP_008713619.1">
    <property type="nucleotide sequence ID" value="XM_008715397.1"/>
</dbReference>
<sequence length="778" mass="85703">MDAEPKTATFRQSLHGLPYAETAPAPLPIYVTTSGSPQLVSSPPATGARSPASTNTLNLTEQCRTHDGDTLQPGNGSVRNSKTSLNSPTSISSTPSVPQIKVAEDERAPTSKSWLALNIPSSSFGEDLSEDHIKFSKRGSMLVDGRKVSPSRQKPPGLKSIEDEPEHGSIQQEPRQSPTQSQSQSQHRPSAKVLSTDEEMLSEKVRLFYAHGSEVPYDSDAQSQVANKIGLRWQDALGGTTTEASSVASLSRGNSATDIHSDIASERNGSRVSSMQRDVLREDNELAGGIEDWNDVDNADVDRYGFIVPKPDPPSAEGLTRTPTTKGLTRVTTSLQIASEAPRRKHTIRRTPSTTRSMRSVRTISGSNMLPSSPSQQSIKQRPSSSHSAYKTISRHSTFRSRDRKLMDDAGDMLTLPRSASNHLDAKDPNATANDDPRARRKEVEREEKWRKMARPISTSTVGGGQSFTFDTTSSKLIERTWKGIPDKWRATAWHAFLSASAKKRAASLTDSQLITLFNDYQSAGSPDDVQIDIDVPRTISSHIMFRRRYRGGQRLLFRVLHAMSLQFPETGYVQGMAALAATLLSYYSEEMAFVMLVRLWELRGLEKLYKHGFGGLMEALADFENKWLGQGEVAKKLVDTGIPPTAYGTRWYLTLFNYSIPFPAQLRVWDVFMLLGDDTSQASEPAKPTSASKAAADAPNGDSAANEEKENFGTTLDVLHATSAALIDGMRDILLESDFEGAMKVLTSWVPIKDEDLFMRVARAEWKVQRRKVEKGP</sequence>
<dbReference type="Gene3D" id="1.10.8.270">
    <property type="entry name" value="putative rabgap domain of human tbc1 domain family member 14 like domains"/>
    <property type="match status" value="1"/>
</dbReference>
<feature type="compositionally biased region" description="Polar residues" evidence="1">
    <location>
        <begin position="366"/>
        <end position="391"/>
    </location>
</feature>
<accession>W2S648</accession>
<dbReference type="EMBL" id="KI635846">
    <property type="protein sequence ID" value="ETN44177.1"/>
    <property type="molecule type" value="Genomic_DNA"/>
</dbReference>
<evidence type="ECO:0000313" key="4">
    <source>
        <dbReference type="Proteomes" id="UP000030752"/>
    </source>
</evidence>
<dbReference type="FunFam" id="1.10.472.80:FF:000055">
    <property type="entry name" value="TBC domain-containing protein C1778.09"/>
    <property type="match status" value="1"/>
</dbReference>
<dbReference type="SUPFAM" id="SSF47923">
    <property type="entry name" value="Ypt/Rab-GAP domain of gyp1p"/>
    <property type="match status" value="2"/>
</dbReference>
<feature type="region of interest" description="Disordered" evidence="1">
    <location>
        <begin position="30"/>
        <end position="111"/>
    </location>
</feature>
<feature type="compositionally biased region" description="Basic and acidic residues" evidence="1">
    <location>
        <begin position="259"/>
        <end position="269"/>
    </location>
</feature>
<dbReference type="Pfam" id="PF00566">
    <property type="entry name" value="RabGAP-TBC"/>
    <property type="match status" value="1"/>
</dbReference>
<dbReference type="FunFam" id="1.10.8.270:FF:000023">
    <property type="entry name" value="TBC domain-containing protein C1778.09"/>
    <property type="match status" value="1"/>
</dbReference>
<feature type="compositionally biased region" description="Low complexity" evidence="1">
    <location>
        <begin position="684"/>
        <end position="705"/>
    </location>
</feature>
<dbReference type="eggNOG" id="KOG1102">
    <property type="taxonomic scope" value="Eukaryota"/>
</dbReference>
<name>W2S648_CYPE1</name>
<dbReference type="Gene3D" id="1.10.472.80">
    <property type="entry name" value="Ypt/Rab-GAP domain of gyp1p, domain 3"/>
    <property type="match status" value="1"/>
</dbReference>
<dbReference type="VEuPathDB" id="FungiDB:HMPREF1541_10727"/>
<organism evidence="3 4">
    <name type="scientific">Cyphellophora europaea (strain CBS 101466)</name>
    <name type="common">Phialophora europaea</name>
    <dbReference type="NCBI Taxonomy" id="1220924"/>
    <lineage>
        <taxon>Eukaryota</taxon>
        <taxon>Fungi</taxon>
        <taxon>Dikarya</taxon>
        <taxon>Ascomycota</taxon>
        <taxon>Pezizomycotina</taxon>
        <taxon>Eurotiomycetes</taxon>
        <taxon>Chaetothyriomycetidae</taxon>
        <taxon>Chaetothyriales</taxon>
        <taxon>Cyphellophoraceae</taxon>
        <taxon>Cyphellophora</taxon>
    </lineage>
</organism>
<dbReference type="PROSITE" id="PS50086">
    <property type="entry name" value="TBC_RABGAP"/>
    <property type="match status" value="1"/>
</dbReference>